<dbReference type="EMBL" id="CM056820">
    <property type="protein sequence ID" value="KAJ8616286.1"/>
    <property type="molecule type" value="Genomic_DNA"/>
</dbReference>
<gene>
    <name evidence="1" type="ORF">MRB53_035658</name>
</gene>
<sequence length="113" mass="12713">MRFRFRNFLGTPYRGRNVLVADNSLILLLVGNRISAPDLTKSQTQTLPYEASSNISRIAVSPDVVFLIAVDDSSRALFINLRHHIVLGSSWVSKLLDCSQKTQDLQNPQSQNR</sequence>
<name>A0ACC2K5A5_PERAE</name>
<proteinExistence type="predicted"/>
<keyword evidence="2" id="KW-1185">Reference proteome</keyword>
<evidence type="ECO:0000313" key="2">
    <source>
        <dbReference type="Proteomes" id="UP001234297"/>
    </source>
</evidence>
<dbReference type="Proteomes" id="UP001234297">
    <property type="component" value="Chromosome 12"/>
</dbReference>
<accession>A0ACC2K5A5</accession>
<reference evidence="1 2" key="1">
    <citation type="journal article" date="2022" name="Hortic Res">
        <title>A haplotype resolved chromosomal level avocado genome allows analysis of novel avocado genes.</title>
        <authorList>
            <person name="Nath O."/>
            <person name="Fletcher S.J."/>
            <person name="Hayward A."/>
            <person name="Shaw L.M."/>
            <person name="Masouleh A.K."/>
            <person name="Furtado A."/>
            <person name="Henry R.J."/>
            <person name="Mitter N."/>
        </authorList>
    </citation>
    <scope>NUCLEOTIDE SEQUENCE [LARGE SCALE GENOMIC DNA]</scope>
    <source>
        <strain evidence="2">cv. Hass</strain>
    </source>
</reference>
<comment type="caution">
    <text evidence="1">The sequence shown here is derived from an EMBL/GenBank/DDBJ whole genome shotgun (WGS) entry which is preliminary data.</text>
</comment>
<organism evidence="1 2">
    <name type="scientific">Persea americana</name>
    <name type="common">Avocado</name>
    <dbReference type="NCBI Taxonomy" id="3435"/>
    <lineage>
        <taxon>Eukaryota</taxon>
        <taxon>Viridiplantae</taxon>
        <taxon>Streptophyta</taxon>
        <taxon>Embryophyta</taxon>
        <taxon>Tracheophyta</taxon>
        <taxon>Spermatophyta</taxon>
        <taxon>Magnoliopsida</taxon>
        <taxon>Magnoliidae</taxon>
        <taxon>Laurales</taxon>
        <taxon>Lauraceae</taxon>
        <taxon>Persea</taxon>
    </lineage>
</organism>
<protein>
    <submittedName>
        <fullName evidence="1">Uncharacterized protein</fullName>
    </submittedName>
</protein>
<evidence type="ECO:0000313" key="1">
    <source>
        <dbReference type="EMBL" id="KAJ8616286.1"/>
    </source>
</evidence>